<dbReference type="Proteomes" id="UP000071561">
    <property type="component" value="Chromosome"/>
</dbReference>
<dbReference type="EMBL" id="CP014504">
    <property type="protein sequence ID" value="AMP97825.1"/>
    <property type="molecule type" value="Genomic_DNA"/>
</dbReference>
<organism evidence="2 3">
    <name type="scientific">Pedobacter cryoconitis</name>
    <dbReference type="NCBI Taxonomy" id="188932"/>
    <lineage>
        <taxon>Bacteria</taxon>
        <taxon>Pseudomonadati</taxon>
        <taxon>Bacteroidota</taxon>
        <taxon>Sphingobacteriia</taxon>
        <taxon>Sphingobacteriales</taxon>
        <taxon>Sphingobacteriaceae</taxon>
        <taxon>Pedobacter</taxon>
    </lineage>
</organism>
<dbReference type="RefSeq" id="WP_068396988.1">
    <property type="nucleotide sequence ID" value="NZ_CP014504.1"/>
</dbReference>
<proteinExistence type="predicted"/>
<dbReference type="Gene3D" id="3.10.450.50">
    <property type="match status" value="1"/>
</dbReference>
<accession>A0A127V991</accession>
<evidence type="ECO:0000313" key="2">
    <source>
        <dbReference type="EMBL" id="AMP97825.1"/>
    </source>
</evidence>
<dbReference type="PATRIC" id="fig|188932.3.peg.910"/>
<keyword evidence="3" id="KW-1185">Reference proteome</keyword>
<evidence type="ECO:0000313" key="3">
    <source>
        <dbReference type="Proteomes" id="UP000071561"/>
    </source>
</evidence>
<protein>
    <recommendedName>
        <fullName evidence="1">SnoaL-like domain-containing protein</fullName>
    </recommendedName>
</protein>
<dbReference type="KEGG" id="pcm:AY601_0884"/>
<gene>
    <name evidence="2" type="ORF">AY601_0884</name>
</gene>
<sequence>MNTQEVADKFIQFWREGRNDDAIKAFYSNEIIHQTPGFLYARKMEQTSAAEISELLVVGEYFCLRLKMDIILKDIGRSTLNESWVFEVKEGKTVYERFFNYNTTAVLAC</sequence>
<feature type="domain" description="SnoaL-like" evidence="1">
    <location>
        <begin position="40"/>
        <end position="99"/>
    </location>
</feature>
<evidence type="ECO:0000259" key="1">
    <source>
        <dbReference type="Pfam" id="PF20409"/>
    </source>
</evidence>
<dbReference type="InterPro" id="IPR046860">
    <property type="entry name" value="SnoaL_5"/>
</dbReference>
<dbReference type="Pfam" id="PF20409">
    <property type="entry name" value="SnoaL_5"/>
    <property type="match status" value="1"/>
</dbReference>
<name>A0A127V991_9SPHI</name>
<dbReference type="AlphaFoldDB" id="A0A127V991"/>
<dbReference type="OrthoDB" id="336094at2"/>
<reference evidence="2 3" key="1">
    <citation type="submission" date="2016-03" db="EMBL/GenBank/DDBJ databases">
        <title>Complete genome sequence of Pedobacter cryoconitis PAMC 27485.</title>
        <authorList>
            <person name="Lee J."/>
            <person name="Kim O.-S."/>
        </authorList>
    </citation>
    <scope>NUCLEOTIDE SEQUENCE [LARGE SCALE GENOMIC DNA]</scope>
    <source>
        <strain evidence="2 3">PAMC 27485</strain>
    </source>
</reference>